<dbReference type="RefSeq" id="WP_146945783.1">
    <property type="nucleotide sequence ID" value="NZ_VOQF01000001.1"/>
</dbReference>
<sequence length="123" mass="14241">MINLKRIRFMKLWLVLGSIFTMLTVVGCSSKENENVKYSILVIEGENNISGKFGHFGSNEYSVMEVEYITDLKSAIDKYPDYDIQKAPVVFIFEYGGEMKKMKLKTYDVEEAIDFIEENSRVK</sequence>
<reference evidence="1 2" key="1">
    <citation type="journal article" date="2005" name="Int. J. Syst. Evol. Microbiol.">
        <title>Bacillus litoralis sp. nov., isolated from a tidal flat of the Yellow Sea in Korea.</title>
        <authorList>
            <person name="Yoon J.H."/>
            <person name="Oh T.K."/>
        </authorList>
    </citation>
    <scope>NUCLEOTIDE SEQUENCE [LARGE SCALE GENOMIC DNA]</scope>
    <source>
        <strain evidence="1 2">SW-211</strain>
    </source>
</reference>
<protein>
    <submittedName>
        <fullName evidence="1">Uncharacterized protein</fullName>
    </submittedName>
</protein>
<dbReference type="PROSITE" id="PS51257">
    <property type="entry name" value="PROKAR_LIPOPROTEIN"/>
    <property type="match status" value="1"/>
</dbReference>
<evidence type="ECO:0000313" key="2">
    <source>
        <dbReference type="Proteomes" id="UP000321363"/>
    </source>
</evidence>
<accession>A0A5C6W539</accession>
<keyword evidence="2" id="KW-1185">Reference proteome</keyword>
<dbReference type="Proteomes" id="UP000321363">
    <property type="component" value="Unassembled WGS sequence"/>
</dbReference>
<proteinExistence type="predicted"/>
<comment type="caution">
    <text evidence="1">The sequence shown here is derived from an EMBL/GenBank/DDBJ whole genome shotgun (WGS) entry which is preliminary data.</text>
</comment>
<evidence type="ECO:0000313" key="1">
    <source>
        <dbReference type="EMBL" id="TXC92921.1"/>
    </source>
</evidence>
<gene>
    <name evidence="1" type="ORF">FS935_01635</name>
</gene>
<dbReference type="OrthoDB" id="2872966at2"/>
<dbReference type="AlphaFoldDB" id="A0A5C6W539"/>
<name>A0A5C6W539_9BACI</name>
<organism evidence="1 2">
    <name type="scientific">Metabacillus litoralis</name>
    <dbReference type="NCBI Taxonomy" id="152268"/>
    <lineage>
        <taxon>Bacteria</taxon>
        <taxon>Bacillati</taxon>
        <taxon>Bacillota</taxon>
        <taxon>Bacilli</taxon>
        <taxon>Bacillales</taxon>
        <taxon>Bacillaceae</taxon>
        <taxon>Metabacillus</taxon>
    </lineage>
</organism>
<dbReference type="EMBL" id="VOQF01000001">
    <property type="protein sequence ID" value="TXC92921.1"/>
    <property type="molecule type" value="Genomic_DNA"/>
</dbReference>